<dbReference type="AlphaFoldDB" id="A0A494W5J4"/>
<accession>A0A494W5J4</accession>
<protein>
    <recommendedName>
        <fullName evidence="1">HTH marR-type domain-containing protein</fullName>
    </recommendedName>
</protein>
<dbReference type="Proteomes" id="UP000279959">
    <property type="component" value="Chromosome"/>
</dbReference>
<dbReference type="Gene3D" id="1.10.10.10">
    <property type="entry name" value="Winged helix-like DNA-binding domain superfamily/Winged helix DNA-binding domain"/>
    <property type="match status" value="1"/>
</dbReference>
<name>A0A494W5J4_9SPHN</name>
<dbReference type="PRINTS" id="PR00598">
    <property type="entry name" value="HTHMARR"/>
</dbReference>
<keyword evidence="3" id="KW-1185">Reference proteome</keyword>
<gene>
    <name evidence="2" type="ORF">SAMIE_1033540</name>
</gene>
<dbReference type="InterPro" id="IPR036388">
    <property type="entry name" value="WH-like_DNA-bd_sf"/>
</dbReference>
<dbReference type="EMBL" id="AP018664">
    <property type="protein sequence ID" value="BBD99853.1"/>
    <property type="molecule type" value="Genomic_DNA"/>
</dbReference>
<dbReference type="PROSITE" id="PS50995">
    <property type="entry name" value="HTH_MARR_2"/>
    <property type="match status" value="1"/>
</dbReference>
<dbReference type="Pfam" id="PF01047">
    <property type="entry name" value="MarR"/>
    <property type="match status" value="1"/>
</dbReference>
<dbReference type="GO" id="GO:0006950">
    <property type="term" value="P:response to stress"/>
    <property type="evidence" value="ECO:0007669"/>
    <property type="project" value="TreeGrafter"/>
</dbReference>
<feature type="domain" description="HTH marR-type" evidence="1">
    <location>
        <begin position="16"/>
        <end position="152"/>
    </location>
</feature>
<dbReference type="SMART" id="SM00347">
    <property type="entry name" value="HTH_MARR"/>
    <property type="match status" value="1"/>
</dbReference>
<dbReference type="InterPro" id="IPR039422">
    <property type="entry name" value="MarR/SlyA-like"/>
</dbReference>
<dbReference type="KEGG" id="sami:SAMIE_1033540"/>
<reference evidence="2 3" key="1">
    <citation type="submission" date="2018-05" db="EMBL/GenBank/DDBJ databases">
        <title>Complete Genome Sequence of the Nonylphenol-Degrading Bacterium Sphingobium amiense DSM 16289T.</title>
        <authorList>
            <person name="Ootsuka M."/>
            <person name="Nishizawa T."/>
            <person name="Ohta H."/>
        </authorList>
    </citation>
    <scope>NUCLEOTIDE SEQUENCE [LARGE SCALE GENOMIC DNA]</scope>
    <source>
        <strain evidence="2 3">DSM 16289</strain>
    </source>
</reference>
<organism evidence="2 3">
    <name type="scientific">Sphingobium amiense</name>
    <dbReference type="NCBI Taxonomy" id="135719"/>
    <lineage>
        <taxon>Bacteria</taxon>
        <taxon>Pseudomonadati</taxon>
        <taxon>Pseudomonadota</taxon>
        <taxon>Alphaproteobacteria</taxon>
        <taxon>Sphingomonadales</taxon>
        <taxon>Sphingomonadaceae</taxon>
        <taxon>Sphingobium</taxon>
    </lineage>
</organism>
<proteinExistence type="predicted"/>
<dbReference type="SUPFAM" id="SSF46785">
    <property type="entry name" value="Winged helix' DNA-binding domain"/>
    <property type="match status" value="1"/>
</dbReference>
<evidence type="ECO:0000259" key="1">
    <source>
        <dbReference type="PROSITE" id="PS50995"/>
    </source>
</evidence>
<evidence type="ECO:0000313" key="3">
    <source>
        <dbReference type="Proteomes" id="UP000279959"/>
    </source>
</evidence>
<evidence type="ECO:0000313" key="2">
    <source>
        <dbReference type="EMBL" id="BBD99853.1"/>
    </source>
</evidence>
<sequence>MFRKSVRASTPPADHHLELVDLFTKFGSAYSRFVRLCIPSRPGDAVTAPRLSLLGLLMTQGEKMIMSDLADRLGVSSRTITVLVDGLEKEAMVRRASDPKDRRATVVEITPEGTAVAKRLIGPHRANVATLFEIFDPEETAALAEMLRRMNARLTDAGIDTAGVSLTDTPI</sequence>
<dbReference type="PANTHER" id="PTHR33164:SF43">
    <property type="entry name" value="HTH-TYPE TRANSCRIPTIONAL REPRESSOR YETL"/>
    <property type="match status" value="1"/>
</dbReference>
<dbReference type="InterPro" id="IPR036390">
    <property type="entry name" value="WH_DNA-bd_sf"/>
</dbReference>
<dbReference type="RefSeq" id="WP_066696054.1">
    <property type="nucleotide sequence ID" value="NZ_AP018664.1"/>
</dbReference>
<dbReference type="InterPro" id="IPR000835">
    <property type="entry name" value="HTH_MarR-typ"/>
</dbReference>
<dbReference type="GO" id="GO:0003700">
    <property type="term" value="F:DNA-binding transcription factor activity"/>
    <property type="evidence" value="ECO:0007669"/>
    <property type="project" value="InterPro"/>
</dbReference>
<dbReference type="PANTHER" id="PTHR33164">
    <property type="entry name" value="TRANSCRIPTIONAL REGULATOR, MARR FAMILY"/>
    <property type="match status" value="1"/>
</dbReference>